<dbReference type="InterPro" id="IPR037914">
    <property type="entry name" value="SpoVT-AbrB_sf"/>
</dbReference>
<gene>
    <name evidence="3" type="ORF">H8717_07100</name>
</gene>
<accession>A0ABR7NID2</accession>
<protein>
    <submittedName>
        <fullName evidence="3">AbrB family transcriptional regulator</fullName>
    </submittedName>
</protein>
<keyword evidence="1" id="KW-0238">DNA-binding</keyword>
<dbReference type="InterPro" id="IPR007159">
    <property type="entry name" value="SpoVT-AbrB_dom"/>
</dbReference>
<feature type="domain" description="SpoVT-AbrB" evidence="2">
    <location>
        <begin position="5"/>
        <end position="50"/>
    </location>
</feature>
<keyword evidence="4" id="KW-1185">Reference proteome</keyword>
<organism evidence="3 4">
    <name type="scientific">Yanshouia hominis</name>
    <dbReference type="NCBI Taxonomy" id="2763673"/>
    <lineage>
        <taxon>Bacteria</taxon>
        <taxon>Bacillati</taxon>
        <taxon>Bacillota</taxon>
        <taxon>Clostridia</taxon>
        <taxon>Eubacteriales</taxon>
        <taxon>Oscillospiraceae</taxon>
        <taxon>Yanshouia</taxon>
    </lineage>
</organism>
<evidence type="ECO:0000259" key="2">
    <source>
        <dbReference type="PROSITE" id="PS51740"/>
    </source>
</evidence>
<dbReference type="PANTHER" id="PTHR36432:SF4">
    <property type="entry name" value="TRANSITION STATE REGULATOR ABH-RELATED"/>
    <property type="match status" value="1"/>
</dbReference>
<dbReference type="InterPro" id="IPR052731">
    <property type="entry name" value="B_subtilis_Trans_State_Reg"/>
</dbReference>
<dbReference type="SMART" id="SM00966">
    <property type="entry name" value="SpoVT_AbrB"/>
    <property type="match status" value="1"/>
</dbReference>
<dbReference type="SUPFAM" id="SSF89447">
    <property type="entry name" value="AbrB/MazE/MraZ-like"/>
    <property type="match status" value="1"/>
</dbReference>
<evidence type="ECO:0000313" key="3">
    <source>
        <dbReference type="EMBL" id="MBC8576173.1"/>
    </source>
</evidence>
<proteinExistence type="predicted"/>
<dbReference type="PANTHER" id="PTHR36432">
    <property type="match status" value="1"/>
</dbReference>
<dbReference type="Proteomes" id="UP000658131">
    <property type="component" value="Unassembled WGS sequence"/>
</dbReference>
<dbReference type="EMBL" id="JACRTB010000009">
    <property type="protein sequence ID" value="MBC8576173.1"/>
    <property type="molecule type" value="Genomic_DNA"/>
</dbReference>
<comment type="caution">
    <text evidence="3">The sequence shown here is derived from an EMBL/GenBank/DDBJ whole genome shotgun (WGS) entry which is preliminary data.</text>
</comment>
<name>A0ABR7NID2_9FIRM</name>
<dbReference type="Gene3D" id="2.10.260.10">
    <property type="match status" value="1"/>
</dbReference>
<dbReference type="RefSeq" id="WP_262399723.1">
    <property type="nucleotide sequence ID" value="NZ_JACRTB010000009.1"/>
</dbReference>
<evidence type="ECO:0000313" key="4">
    <source>
        <dbReference type="Proteomes" id="UP000658131"/>
    </source>
</evidence>
<dbReference type="PROSITE" id="PS51740">
    <property type="entry name" value="SPOVT_ABRB"/>
    <property type="match status" value="1"/>
</dbReference>
<evidence type="ECO:0000256" key="1">
    <source>
        <dbReference type="PROSITE-ProRule" id="PRU01076"/>
    </source>
</evidence>
<reference evidence="3 4" key="1">
    <citation type="submission" date="2020-08" db="EMBL/GenBank/DDBJ databases">
        <title>Genome public.</title>
        <authorList>
            <person name="Liu C."/>
            <person name="Sun Q."/>
        </authorList>
    </citation>
    <scope>NUCLEOTIDE SEQUENCE [LARGE SCALE GENOMIC DNA]</scope>
    <source>
        <strain evidence="3 4">BX1</strain>
    </source>
</reference>
<sequence length="83" mass="9387">MKATGIVRRIDHLGRIVLPIELRRKMEMGTEEPLEFFVEGETLLLRRYAPACTFCGGNEELREYNGKKVCAACLNRLKTGESG</sequence>